<dbReference type="Gene3D" id="1.10.12.10">
    <property type="entry name" value="Lyase 2-enoyl-coa Hydratase, Chain A, domain 2"/>
    <property type="match status" value="1"/>
</dbReference>
<comment type="caution">
    <text evidence="4">The sequence shown here is derived from an EMBL/GenBank/DDBJ whole genome shotgun (WGS) entry which is preliminary data.</text>
</comment>
<dbReference type="InterPro" id="IPR029045">
    <property type="entry name" value="ClpP/crotonase-like_dom_sf"/>
</dbReference>
<evidence type="ECO:0000256" key="2">
    <source>
        <dbReference type="ARBA" id="ARBA00023239"/>
    </source>
</evidence>
<dbReference type="InterPro" id="IPR018376">
    <property type="entry name" value="Enoyl-CoA_hyd/isom_CS"/>
</dbReference>
<dbReference type="PROSITE" id="PS00166">
    <property type="entry name" value="ENOYL_COA_HYDRATASE"/>
    <property type="match status" value="1"/>
</dbReference>
<dbReference type="Gene3D" id="3.90.226.10">
    <property type="entry name" value="2-enoyl-CoA Hydratase, Chain A, domain 1"/>
    <property type="match status" value="1"/>
</dbReference>
<accession>A0A4Q7WTQ2</accession>
<dbReference type="Proteomes" id="UP000292027">
    <property type="component" value="Unassembled WGS sequence"/>
</dbReference>
<protein>
    <submittedName>
        <fullName evidence="4">Enoyl-CoA hydratase/carnithine racemase</fullName>
    </submittedName>
</protein>
<evidence type="ECO:0000313" key="4">
    <source>
        <dbReference type="EMBL" id="RZU13408.1"/>
    </source>
</evidence>
<proteinExistence type="inferred from homology"/>
<comment type="similarity">
    <text evidence="1 3">Belongs to the enoyl-CoA hydratase/isomerase family.</text>
</comment>
<evidence type="ECO:0000256" key="3">
    <source>
        <dbReference type="RuleBase" id="RU003707"/>
    </source>
</evidence>
<keyword evidence="5" id="KW-1185">Reference proteome</keyword>
<dbReference type="InterPro" id="IPR014748">
    <property type="entry name" value="Enoyl-CoA_hydra_C"/>
</dbReference>
<evidence type="ECO:0000313" key="5">
    <source>
        <dbReference type="Proteomes" id="UP000292027"/>
    </source>
</evidence>
<dbReference type="PANTHER" id="PTHR11941">
    <property type="entry name" value="ENOYL-COA HYDRATASE-RELATED"/>
    <property type="match status" value="1"/>
</dbReference>
<name>A0A4Q7WTQ2_9ACTN</name>
<evidence type="ECO:0000256" key="1">
    <source>
        <dbReference type="ARBA" id="ARBA00005254"/>
    </source>
</evidence>
<dbReference type="CDD" id="cd06558">
    <property type="entry name" value="crotonase-like"/>
    <property type="match status" value="1"/>
</dbReference>
<dbReference type="Pfam" id="PF00378">
    <property type="entry name" value="ECH_1"/>
    <property type="match status" value="1"/>
</dbReference>
<dbReference type="PANTHER" id="PTHR11941:SF127">
    <property type="entry name" value="ENOYL-COA HYDRATASE ECHA18 (ENOYL HYDRASE) (UNSATURATED ACYL-COA HYDRATASE) (CROTONASE)-RELATED"/>
    <property type="match status" value="1"/>
</dbReference>
<organism evidence="4 5">
    <name type="scientific">Kribbella rubisoli</name>
    <dbReference type="NCBI Taxonomy" id="3075929"/>
    <lineage>
        <taxon>Bacteria</taxon>
        <taxon>Bacillati</taxon>
        <taxon>Actinomycetota</taxon>
        <taxon>Actinomycetes</taxon>
        <taxon>Propionibacteriales</taxon>
        <taxon>Kribbellaceae</taxon>
        <taxon>Kribbella</taxon>
    </lineage>
</organism>
<dbReference type="AlphaFoldDB" id="A0A4Q7WTQ2"/>
<dbReference type="GO" id="GO:0016829">
    <property type="term" value="F:lyase activity"/>
    <property type="evidence" value="ECO:0007669"/>
    <property type="project" value="UniProtKB-KW"/>
</dbReference>
<dbReference type="EMBL" id="SHKR01000013">
    <property type="protein sequence ID" value="RZU13408.1"/>
    <property type="molecule type" value="Genomic_DNA"/>
</dbReference>
<reference evidence="4 5" key="1">
    <citation type="journal article" date="2015" name="Stand. Genomic Sci.">
        <title>Genomic Encyclopedia of Bacterial and Archaeal Type Strains, Phase III: the genomes of soil and plant-associated and newly described type strains.</title>
        <authorList>
            <person name="Whitman W.B."/>
            <person name="Woyke T."/>
            <person name="Klenk H.P."/>
            <person name="Zhou Y."/>
            <person name="Lilburn T.G."/>
            <person name="Beck B.J."/>
            <person name="De Vos P."/>
            <person name="Vandamme P."/>
            <person name="Eisen J.A."/>
            <person name="Garrity G."/>
            <person name="Hugenholtz P."/>
            <person name="Kyrpides N.C."/>
        </authorList>
    </citation>
    <scope>NUCLEOTIDE SEQUENCE [LARGE SCALE GENOMIC DNA]</scope>
    <source>
        <strain evidence="4 5">VKM Ac-2540</strain>
    </source>
</reference>
<keyword evidence="2" id="KW-0456">Lyase</keyword>
<dbReference type="InterPro" id="IPR001753">
    <property type="entry name" value="Enoyl-CoA_hydra/iso"/>
</dbReference>
<gene>
    <name evidence="4" type="ORF">EV645_4248</name>
</gene>
<dbReference type="GO" id="GO:0006635">
    <property type="term" value="P:fatty acid beta-oxidation"/>
    <property type="evidence" value="ECO:0007669"/>
    <property type="project" value="TreeGrafter"/>
</dbReference>
<sequence length="271" mass="29151">MIQGAAVRRLCWLTARVDFRIERGAVARLVIDRVEKRNALTRSMWEALPGLLAELADDDEVQVLLVTGAGPSFSAGADIRELISGDDPADPMAELRASNLRAQAALREFPKPTIAVVRGHCIGGGLEIAVNCDFRFAARDASFGVTPARIGVVYPPAAIKVLLDLVGPATTKYLLFSGELLTADEAELKGLVDRVADDPMAAAEAFAETLVSRSQLTIRSAKESVNALLAGENADAAAVRRYRETIASGELAEGIEAFTQKRSPEFVWHPR</sequence>
<dbReference type="SUPFAM" id="SSF52096">
    <property type="entry name" value="ClpP/crotonase"/>
    <property type="match status" value="1"/>
</dbReference>